<dbReference type="Proteomes" id="UP000195991">
    <property type="component" value="Unassembled WGS sequence"/>
</dbReference>
<reference evidence="1 2" key="1">
    <citation type="submission" date="2016-08" db="EMBL/GenBank/DDBJ databases">
        <authorList>
            <person name="Seilhamer J.J."/>
        </authorList>
    </citation>
    <scope>NUCLEOTIDE SEQUENCE [LARGE SCALE GENOMIC DNA]</scope>
    <source>
        <strain evidence="1 2">IEBC_T61001</strain>
    </source>
</reference>
<dbReference type="EMBL" id="FMBI01000034">
    <property type="protein sequence ID" value="SCC46997.1"/>
    <property type="molecule type" value="Genomic_DNA"/>
</dbReference>
<organism evidence="1 2">
    <name type="scientific">Bacillus thuringiensis</name>
    <dbReference type="NCBI Taxonomy" id="1428"/>
    <lineage>
        <taxon>Bacteria</taxon>
        <taxon>Bacillati</taxon>
        <taxon>Bacillota</taxon>
        <taxon>Bacilli</taxon>
        <taxon>Bacillales</taxon>
        <taxon>Bacillaceae</taxon>
        <taxon>Bacillus</taxon>
        <taxon>Bacillus cereus group</taxon>
    </lineage>
</organism>
<accession>A0A1C4ETT2</accession>
<evidence type="ECO:0000313" key="2">
    <source>
        <dbReference type="Proteomes" id="UP000195991"/>
    </source>
</evidence>
<gene>
    <name evidence="1" type="ORF">BTT61001_03507</name>
</gene>
<protein>
    <submittedName>
        <fullName evidence="1">Uncharacterized protein</fullName>
    </submittedName>
</protein>
<proteinExistence type="predicted"/>
<name>A0A1C4ETT2_BACTU</name>
<evidence type="ECO:0000313" key="1">
    <source>
        <dbReference type="EMBL" id="SCC46997.1"/>
    </source>
</evidence>
<sequence length="8" mass="1020">MNLFEHET</sequence>